<dbReference type="PANTHER" id="PTHR33744:SF1">
    <property type="entry name" value="DNA-BINDING TRANSCRIPTIONAL ACTIVATOR ADER"/>
    <property type="match status" value="1"/>
</dbReference>
<evidence type="ECO:0000313" key="4">
    <source>
        <dbReference type="EMBL" id="RCG19933.1"/>
    </source>
</evidence>
<evidence type="ECO:0000259" key="2">
    <source>
        <dbReference type="Pfam" id="PF07905"/>
    </source>
</evidence>
<evidence type="ECO:0000259" key="3">
    <source>
        <dbReference type="Pfam" id="PF13556"/>
    </source>
</evidence>
<feature type="domain" description="PucR C-terminal helix-turn-helix" evidence="3">
    <location>
        <begin position="666"/>
        <end position="724"/>
    </location>
</feature>
<name>A0A367EPN3_9ACTN</name>
<feature type="compositionally biased region" description="Low complexity" evidence="1">
    <location>
        <begin position="433"/>
        <end position="457"/>
    </location>
</feature>
<dbReference type="Proteomes" id="UP000252914">
    <property type="component" value="Unassembled WGS sequence"/>
</dbReference>
<feature type="compositionally biased region" description="Low complexity" evidence="1">
    <location>
        <begin position="465"/>
        <end position="476"/>
    </location>
</feature>
<dbReference type="Pfam" id="PF13556">
    <property type="entry name" value="HTH_30"/>
    <property type="match status" value="1"/>
</dbReference>
<keyword evidence="5" id="KW-1185">Reference proteome</keyword>
<dbReference type="InterPro" id="IPR025736">
    <property type="entry name" value="PucR_C-HTH_dom"/>
</dbReference>
<reference evidence="4 5" key="1">
    <citation type="submission" date="2018-06" db="EMBL/GenBank/DDBJ databases">
        <title>Streptomyces reniochalinae sp. nov. and Streptomyces diacarnus sp. nov. from marine sponges.</title>
        <authorList>
            <person name="Li L."/>
        </authorList>
    </citation>
    <scope>NUCLEOTIDE SEQUENCE [LARGE SCALE GENOMIC DNA]</scope>
    <source>
        <strain evidence="4 5">LHW51701</strain>
    </source>
</reference>
<dbReference type="RefSeq" id="WP_114024180.1">
    <property type="nucleotide sequence ID" value="NZ_QOIN01000048.1"/>
</dbReference>
<dbReference type="InterPro" id="IPR042070">
    <property type="entry name" value="PucR_C-HTH_sf"/>
</dbReference>
<dbReference type="InterPro" id="IPR051448">
    <property type="entry name" value="CdaR-like_regulators"/>
</dbReference>
<dbReference type="Pfam" id="PF07905">
    <property type="entry name" value="PucR"/>
    <property type="match status" value="1"/>
</dbReference>
<evidence type="ECO:0000313" key="5">
    <source>
        <dbReference type="Proteomes" id="UP000252914"/>
    </source>
</evidence>
<proteinExistence type="predicted"/>
<protein>
    <submittedName>
        <fullName evidence="4">PucR family transcriptional regulator</fullName>
    </submittedName>
</protein>
<accession>A0A367EPN3</accession>
<feature type="compositionally biased region" description="Low complexity" evidence="1">
    <location>
        <begin position="489"/>
        <end position="503"/>
    </location>
</feature>
<dbReference type="PANTHER" id="PTHR33744">
    <property type="entry name" value="CARBOHYDRATE DIACID REGULATOR"/>
    <property type="match status" value="1"/>
</dbReference>
<dbReference type="EMBL" id="QOIN01000048">
    <property type="protein sequence ID" value="RCG19933.1"/>
    <property type="molecule type" value="Genomic_DNA"/>
</dbReference>
<feature type="domain" description="Purine catabolism PurC-like" evidence="2">
    <location>
        <begin position="8"/>
        <end position="126"/>
    </location>
</feature>
<gene>
    <name evidence="4" type="ORF">DTL70_24945</name>
</gene>
<dbReference type="InterPro" id="IPR012914">
    <property type="entry name" value="PucR_dom"/>
</dbReference>
<feature type="region of interest" description="Disordered" evidence="1">
    <location>
        <begin position="405"/>
        <end position="511"/>
    </location>
</feature>
<comment type="caution">
    <text evidence="4">The sequence shown here is derived from an EMBL/GenBank/DDBJ whole genome shotgun (WGS) entry which is preliminary data.</text>
</comment>
<organism evidence="4 5">
    <name type="scientific">Streptomyces diacarni</name>
    <dbReference type="NCBI Taxonomy" id="2800381"/>
    <lineage>
        <taxon>Bacteria</taxon>
        <taxon>Bacillati</taxon>
        <taxon>Actinomycetota</taxon>
        <taxon>Actinomycetes</taxon>
        <taxon>Kitasatosporales</taxon>
        <taxon>Streptomycetaceae</taxon>
        <taxon>Streptomyces</taxon>
    </lineage>
</organism>
<evidence type="ECO:0000256" key="1">
    <source>
        <dbReference type="SAM" id="MobiDB-lite"/>
    </source>
</evidence>
<dbReference type="Gene3D" id="1.10.10.2840">
    <property type="entry name" value="PucR C-terminal helix-turn-helix domain"/>
    <property type="match status" value="1"/>
</dbReference>
<sequence length="726" mass="73824">MPPTLATLVQNSALRLSVLAGHDRLDASVRWAHASELSDPTPYMDGGELILFTGLKLDADDPEVMGAYVHKLVGKGVVGLGFAAGVNYDGVPGPLVEACRSADLPLLEVPRRTPFIAISKAVSADIAAEQYRAVTAGFDAQREMTRAALSREGPSALLARLASQVDGWAALYDASGTVVATAPAWAVRRAARFVGDAERLRDRTTPASAVVSEADSGDDRVELQSVGSGRRAKAVLAVGTAAPLGTAERYAVNSAIALLTLTMERSRALQEAEQRLGAAVMKMLLVGEGDHARAVAGQLYGGLLDAPMRVIVAEPASAAAARYAQESIAAAHSGTSCSSDASGLSGYHARPLGVPRAGSGAASVSPRASAATAAVQASTTLPTGYLARAGEPCGLTDLAGFSGGAPTVSASREAKASSGSREAKASATKRVPAPKTAPSAPSAPRGRPASSTAAPSAKESVGKKSAANESAAEAPSAPGPTHAHGSAHAPGPVASTAPAVVVAPGGGPQVDGSDAGWLGQIVWPLEELADTIETAAARNGEAVLVVPDGARLVVLAADGGAAVAACAEFAATADAAQPGRRPEGGAEEGLSIGVSAPAGLPAAAVAFKQADQALSVARRRGVPLVEHEDVAAGSVLPLLADDAVRAFADGLLRALREHDANGRGDLVASLRAWLSRHGQWDAAAAELGVHRHTLRYRMRRVEEILGRSLDDPDVRMELWLALKATS</sequence>
<dbReference type="AlphaFoldDB" id="A0A367EPN3"/>